<dbReference type="GO" id="GO:0008514">
    <property type="term" value="F:organic anion transmembrane transporter activity"/>
    <property type="evidence" value="ECO:0007669"/>
    <property type="project" value="InterPro"/>
</dbReference>
<comment type="caution">
    <text evidence="3">The sequence shown here is derived from an EMBL/GenBank/DDBJ whole genome shotgun (WGS) entry which is preliminary data.</text>
</comment>
<feature type="transmembrane region" description="Helical" evidence="2">
    <location>
        <begin position="12"/>
        <end position="31"/>
    </location>
</feature>
<keyword evidence="2" id="KW-0812">Transmembrane</keyword>
<comment type="similarity">
    <text evidence="1">Belongs to the 2-hydroxycarboxylate transporter (2-HCT) (TC 2.A.24) family.</text>
</comment>
<sequence>MISQKFWGTKISGVSIPLYVAMMVVLAATIALNKLPLNMLGLTLMLVLFGHLFFYIGNRLPIVKSYLGGGSVFTIFASAALATSGIISAPIVNVTKTFMNDNGLLDFYIAALIVGSILGMNRNLLLKAAVRFIPVSLAAMIIGFFSVGLVGMILGVGFGHAVMFISMPMMAGGIGAGAVPLSHIYAQGLGVSSGTMFSEIIPAITLGNVLAVIGAALIAKVGANTKYDGHGVLLPISEDEKTKPLRTLDATQIGVGMMIAFTFFLLGTILNYFVPKVHTYAFIIILVIIFKAFNWVPKQLEESVVMFNKVIMGNLTHAVLAGIGLALINLHVLAQSLTWKFVILTLTSVVVMGIASAFIGKLFGLYPVESAIAAGMSDNSMGGTGNVAVLSASNRMEMIAFAQMGNRMGGALVLIFGGILIHYLH</sequence>
<evidence type="ECO:0000256" key="1">
    <source>
        <dbReference type="PIRNR" id="PIRNR005348"/>
    </source>
</evidence>
<feature type="transmembrane region" description="Helical" evidence="2">
    <location>
        <begin position="66"/>
        <end position="87"/>
    </location>
</feature>
<evidence type="ECO:0000313" key="3">
    <source>
        <dbReference type="EMBL" id="GDZ83706.1"/>
    </source>
</evidence>
<feature type="transmembrane region" description="Helical" evidence="2">
    <location>
        <begin position="404"/>
        <end position="424"/>
    </location>
</feature>
<dbReference type="GO" id="GO:0005886">
    <property type="term" value="C:plasma membrane"/>
    <property type="evidence" value="ECO:0007669"/>
    <property type="project" value="UniProtKB-SubCell"/>
</dbReference>
<keyword evidence="2" id="KW-1133">Transmembrane helix</keyword>
<dbReference type="PANTHER" id="PTHR40033">
    <property type="entry name" value="NA(+)-MALATE SYMPORTER"/>
    <property type="match status" value="1"/>
</dbReference>
<keyword evidence="1" id="KW-0813">Transport</keyword>
<evidence type="ECO:0000313" key="4">
    <source>
        <dbReference type="Proteomes" id="UP000323274"/>
    </source>
</evidence>
<feature type="transmembrane region" description="Helical" evidence="2">
    <location>
        <begin position="316"/>
        <end position="334"/>
    </location>
</feature>
<proteinExistence type="inferred from homology"/>
<dbReference type="RefSeq" id="WP_149334267.1">
    <property type="nucleotide sequence ID" value="NZ_BJJW01000006.1"/>
</dbReference>
<dbReference type="AlphaFoldDB" id="A0A5A5U0Z6"/>
<feature type="transmembrane region" description="Helical" evidence="2">
    <location>
        <begin position="341"/>
        <end position="360"/>
    </location>
</feature>
<gene>
    <name evidence="3" type="primary">mleP_1</name>
    <name evidence="3" type="ORF">LCIT_09480</name>
</gene>
<name>A0A5A5U0Z6_LEUCI</name>
<keyword evidence="1" id="KW-1003">Cell membrane</keyword>
<keyword evidence="1" id="KW-0769">Symport</keyword>
<feature type="transmembrane region" description="Helical" evidence="2">
    <location>
        <begin position="197"/>
        <end position="219"/>
    </location>
</feature>
<organism evidence="3 4">
    <name type="scientific">Leuconostoc citreum</name>
    <dbReference type="NCBI Taxonomy" id="33964"/>
    <lineage>
        <taxon>Bacteria</taxon>
        <taxon>Bacillati</taxon>
        <taxon>Bacillota</taxon>
        <taxon>Bacilli</taxon>
        <taxon>Lactobacillales</taxon>
        <taxon>Lactobacillaceae</taxon>
        <taxon>Leuconostoc</taxon>
    </lineage>
</organism>
<dbReference type="InterPro" id="IPR004679">
    <property type="entry name" value="2-OHcarboxylate_transport"/>
</dbReference>
<feature type="transmembrane region" description="Helical" evidence="2">
    <location>
        <begin position="280"/>
        <end position="296"/>
    </location>
</feature>
<feature type="transmembrane region" description="Helical" evidence="2">
    <location>
        <begin position="164"/>
        <end position="185"/>
    </location>
</feature>
<comment type="subcellular location">
    <subcellularLocation>
        <location evidence="1">Cell membrane</location>
    </subcellularLocation>
</comment>
<feature type="transmembrane region" description="Helical" evidence="2">
    <location>
        <begin position="137"/>
        <end position="158"/>
    </location>
</feature>
<reference evidence="3 4" key="1">
    <citation type="submission" date="2019-04" db="EMBL/GenBank/DDBJ databases">
        <title>A pseudo-fructophilic Leuconostoc citreum strain F192-5 isolated from peel of satsuma mandarin: the first report for isolation and characterization of strain-dependent fructophilic-like characteristics.</title>
        <authorList>
            <person name="Maeno S."/>
            <person name="Tanizawa Y."/>
            <person name="Kajikawa A."/>
            <person name="Kanesaki Y."/>
            <person name="Kubota E."/>
            <person name="Arita M."/>
            <person name="Leon D."/>
            <person name="Endo A."/>
        </authorList>
    </citation>
    <scope>NUCLEOTIDE SEQUENCE [LARGE SCALE GENOMIC DNA]</scope>
    <source>
        <strain evidence="3 4">F192-5</strain>
    </source>
</reference>
<evidence type="ECO:0000256" key="2">
    <source>
        <dbReference type="SAM" id="Phobius"/>
    </source>
</evidence>
<dbReference type="Pfam" id="PF03390">
    <property type="entry name" value="2HCT"/>
    <property type="match status" value="1"/>
</dbReference>
<accession>A0A5A5U0Z6</accession>
<dbReference type="Proteomes" id="UP000323274">
    <property type="component" value="Unassembled WGS sequence"/>
</dbReference>
<dbReference type="EMBL" id="BJJW01000006">
    <property type="protein sequence ID" value="GDZ83706.1"/>
    <property type="molecule type" value="Genomic_DNA"/>
</dbReference>
<dbReference type="GO" id="GO:0015293">
    <property type="term" value="F:symporter activity"/>
    <property type="evidence" value="ECO:0007669"/>
    <property type="project" value="UniProtKB-UniRule"/>
</dbReference>
<feature type="transmembrane region" description="Helical" evidence="2">
    <location>
        <begin position="37"/>
        <end position="54"/>
    </location>
</feature>
<feature type="transmembrane region" description="Helical" evidence="2">
    <location>
        <begin position="107"/>
        <end position="125"/>
    </location>
</feature>
<dbReference type="PANTHER" id="PTHR40033:SF1">
    <property type="entry name" value="CITRATE-SODIUM SYMPORTER"/>
    <property type="match status" value="1"/>
</dbReference>
<dbReference type="PIRSF" id="PIRSF005348">
    <property type="entry name" value="YxkH"/>
    <property type="match status" value="1"/>
</dbReference>
<protein>
    <submittedName>
        <fullName evidence="3">Citrate:sodium symporter</fullName>
    </submittedName>
</protein>
<feature type="transmembrane region" description="Helical" evidence="2">
    <location>
        <begin position="253"/>
        <end position="273"/>
    </location>
</feature>
<keyword evidence="1 2" id="KW-0472">Membrane</keyword>